<proteinExistence type="predicted"/>
<reference evidence="1" key="1">
    <citation type="submission" date="2018-06" db="EMBL/GenBank/DDBJ databases">
        <authorList>
            <person name="Zhirakovskaya E."/>
        </authorList>
    </citation>
    <scope>NUCLEOTIDE SEQUENCE</scope>
</reference>
<protein>
    <submittedName>
        <fullName evidence="1">Uncharacterized protein</fullName>
    </submittedName>
</protein>
<sequence>MGHFYSPLIFSFPLLFLLVRGSIYCAKCAGFCCVSAAEKQNEDSVFIVKKQRLAGSKWRYREMRGQVNNLTGEWLIQIVKLQEFV</sequence>
<gene>
    <name evidence="1" type="ORF">MNBD_GAMMA19-2283</name>
</gene>
<dbReference type="AlphaFoldDB" id="A0A3B1B7C2"/>
<feature type="non-terminal residue" evidence="1">
    <location>
        <position position="85"/>
    </location>
</feature>
<name>A0A3B1B7C2_9ZZZZ</name>
<organism evidence="1">
    <name type="scientific">hydrothermal vent metagenome</name>
    <dbReference type="NCBI Taxonomy" id="652676"/>
    <lineage>
        <taxon>unclassified sequences</taxon>
        <taxon>metagenomes</taxon>
        <taxon>ecological metagenomes</taxon>
    </lineage>
</organism>
<evidence type="ECO:0000313" key="1">
    <source>
        <dbReference type="EMBL" id="VAX02215.1"/>
    </source>
</evidence>
<accession>A0A3B1B7C2</accession>
<dbReference type="EMBL" id="UOFV01000295">
    <property type="protein sequence ID" value="VAX02215.1"/>
    <property type="molecule type" value="Genomic_DNA"/>
</dbReference>